<feature type="compositionally biased region" description="Acidic residues" evidence="1">
    <location>
        <begin position="88"/>
        <end position="106"/>
    </location>
</feature>
<name>A0A914GPW0_GLORO</name>
<feature type="compositionally biased region" description="Low complexity" evidence="1">
    <location>
        <begin position="252"/>
        <end position="261"/>
    </location>
</feature>
<feature type="compositionally biased region" description="Low complexity" evidence="1">
    <location>
        <begin position="69"/>
        <end position="79"/>
    </location>
</feature>
<protein>
    <submittedName>
        <fullName evidence="4">Uncharacterized protein</fullName>
    </submittedName>
</protein>
<organism evidence="3 4">
    <name type="scientific">Globodera rostochiensis</name>
    <name type="common">Golden nematode worm</name>
    <name type="synonym">Heterodera rostochiensis</name>
    <dbReference type="NCBI Taxonomy" id="31243"/>
    <lineage>
        <taxon>Eukaryota</taxon>
        <taxon>Metazoa</taxon>
        <taxon>Ecdysozoa</taxon>
        <taxon>Nematoda</taxon>
        <taxon>Chromadorea</taxon>
        <taxon>Rhabditida</taxon>
        <taxon>Tylenchina</taxon>
        <taxon>Tylenchomorpha</taxon>
        <taxon>Tylenchoidea</taxon>
        <taxon>Heteroderidae</taxon>
        <taxon>Heteroderinae</taxon>
        <taxon>Globodera</taxon>
    </lineage>
</organism>
<evidence type="ECO:0000313" key="4">
    <source>
        <dbReference type="WBParaSite" id="Gr19_v10_g10329.t2"/>
    </source>
</evidence>
<keyword evidence="3" id="KW-1185">Reference proteome</keyword>
<evidence type="ECO:0000256" key="2">
    <source>
        <dbReference type="SAM" id="SignalP"/>
    </source>
</evidence>
<dbReference type="Proteomes" id="UP000887572">
    <property type="component" value="Unplaced"/>
</dbReference>
<reference evidence="4" key="1">
    <citation type="submission" date="2022-11" db="UniProtKB">
        <authorList>
            <consortium name="WormBaseParasite"/>
        </authorList>
    </citation>
    <scope>IDENTIFICATION</scope>
</reference>
<keyword evidence="2" id="KW-0732">Signal</keyword>
<feature type="region of interest" description="Disordered" evidence="1">
    <location>
        <begin position="33"/>
        <end position="333"/>
    </location>
</feature>
<feature type="compositionally biased region" description="Low complexity" evidence="1">
    <location>
        <begin position="194"/>
        <end position="206"/>
    </location>
</feature>
<sequence length="516" mass="53606">MYYKSHRIGSKTFLLLLALITFNAILVIKAQDESDEGGGESAGGDASPEAGGDTDGEGSADNAEEHNNNNESAGEGESGQNEEHQQEGSEEEPDQQQHSDDEESAEEGGGKGGAGGGKGGDGGGKGGAGAGKGGAGGGKGGGKGGAGGGKGGAGGGKGGVPGAGTGTAGQPNTAGQPGQLPGGQPANPIPPGGIQPQTGGIQPAQLPGGGQQLPSPYPSPYPASNAGQYPSYPVGGQGQQPSPSSFYPNPAYPSSSSDTYYPPNPSPYYPDTRQPYEPYQPTYESGGDGFRQNRPLDDRDFFDDNFGFGSASGLDRSLPSVINGDNFDPGHPQGRLMAGATFVAPEEQSHLPPVLYGARFRRFAAGGEMPTNPRNGGRRTKRRTMLCFVPSPGTRQNGNMDFWRYNLLKYSPNQFQRHFPYSFRTNGEIHGQEGAWGRRKRRQMDFPEGSGSFPEYRRHSNYGGFDNGGHGGGGNNPSLICQPIDDNGYGGGGERGAPISEPIGRGGHLPRRDDHY</sequence>
<evidence type="ECO:0000313" key="3">
    <source>
        <dbReference type="Proteomes" id="UP000887572"/>
    </source>
</evidence>
<feature type="region of interest" description="Disordered" evidence="1">
    <location>
        <begin position="450"/>
        <end position="516"/>
    </location>
</feature>
<dbReference type="AlphaFoldDB" id="A0A914GPW0"/>
<feature type="compositionally biased region" description="Gly residues" evidence="1">
    <location>
        <begin position="465"/>
        <end position="475"/>
    </location>
</feature>
<accession>A0A914GPW0</accession>
<evidence type="ECO:0000256" key="1">
    <source>
        <dbReference type="SAM" id="MobiDB-lite"/>
    </source>
</evidence>
<dbReference type="WBParaSite" id="Gr19_v10_g10329.t2">
    <property type="protein sequence ID" value="Gr19_v10_g10329.t2"/>
    <property type="gene ID" value="Gr19_v10_g10329"/>
</dbReference>
<feature type="chain" id="PRO_5037344246" evidence="2">
    <location>
        <begin position="31"/>
        <end position="516"/>
    </location>
</feature>
<feature type="compositionally biased region" description="Low complexity" evidence="1">
    <location>
        <begin position="175"/>
        <end position="186"/>
    </location>
</feature>
<feature type="compositionally biased region" description="Gly residues" evidence="1">
    <location>
        <begin position="110"/>
        <end position="167"/>
    </location>
</feature>
<feature type="signal peptide" evidence="2">
    <location>
        <begin position="1"/>
        <end position="30"/>
    </location>
</feature>
<proteinExistence type="predicted"/>